<feature type="domain" description="SnoaL-like" evidence="1">
    <location>
        <begin position="20"/>
        <end position="135"/>
    </location>
</feature>
<keyword evidence="3" id="KW-1185">Reference proteome</keyword>
<dbReference type="RefSeq" id="WP_120066610.1">
    <property type="nucleotide sequence ID" value="NZ_QZWH01000060.1"/>
</dbReference>
<dbReference type="InterPro" id="IPR032710">
    <property type="entry name" value="NTF2-like_dom_sf"/>
</dbReference>
<organism evidence="2 3">
    <name type="scientific">Buttiauxella izardii</name>
    <dbReference type="NCBI Taxonomy" id="82991"/>
    <lineage>
        <taxon>Bacteria</taxon>
        <taxon>Pseudomonadati</taxon>
        <taxon>Pseudomonadota</taxon>
        <taxon>Gammaproteobacteria</taxon>
        <taxon>Enterobacterales</taxon>
        <taxon>Enterobacteriaceae</taxon>
        <taxon>Buttiauxella</taxon>
    </lineage>
</organism>
<dbReference type="Pfam" id="PF13474">
    <property type="entry name" value="SnoaL_3"/>
    <property type="match status" value="1"/>
</dbReference>
<dbReference type="OrthoDB" id="9812295at2"/>
<dbReference type="Gene3D" id="3.10.450.50">
    <property type="match status" value="1"/>
</dbReference>
<evidence type="ECO:0000313" key="3">
    <source>
        <dbReference type="Proteomes" id="UP000276295"/>
    </source>
</evidence>
<evidence type="ECO:0000259" key="1">
    <source>
        <dbReference type="Pfam" id="PF13474"/>
    </source>
</evidence>
<evidence type="ECO:0000313" key="2">
    <source>
        <dbReference type="EMBL" id="RJT18122.1"/>
    </source>
</evidence>
<protein>
    <submittedName>
        <fullName evidence="2">DUF4440 domain-containing protein</fullName>
    </submittedName>
</protein>
<dbReference type="AlphaFoldDB" id="A0A3A5JRZ8"/>
<gene>
    <name evidence="2" type="ORF">D6029_20960</name>
</gene>
<dbReference type="InterPro" id="IPR037401">
    <property type="entry name" value="SnoaL-like"/>
</dbReference>
<name>A0A3A5JRZ8_9ENTR</name>
<dbReference type="Proteomes" id="UP000276295">
    <property type="component" value="Unassembled WGS sequence"/>
</dbReference>
<dbReference type="EMBL" id="QZWH01000060">
    <property type="protein sequence ID" value="RJT18122.1"/>
    <property type="molecule type" value="Genomic_DNA"/>
</dbReference>
<sequence length="154" mass="17820">MELMHKQITSTILEIERAASDRFNKGDITGYLDIYRDDITYVDPMTAGVLVDKNTVRHYFEKSYLGIEIEQAEWSNVQVVINESANTAILTYNQQNHIRSKNDGKLHQLPLWNCSEVYRLTDGQWKIAHANWSFAQHPVLLDSLKTLFTDLGYL</sequence>
<reference evidence="2 3" key="1">
    <citation type="submission" date="2018-09" db="EMBL/GenBank/DDBJ databases">
        <title>Draft genome sequence of Buttiauxella izardii CCUG 35510T.</title>
        <authorList>
            <person name="Salva-Serra F."/>
            <person name="Marathe N."/>
            <person name="Moore E."/>
            <person name="Stadler-Svensson L."/>
            <person name="Engstrom-Jakobsson H."/>
        </authorList>
    </citation>
    <scope>NUCLEOTIDE SEQUENCE [LARGE SCALE GENOMIC DNA]</scope>
    <source>
        <strain evidence="2 3">CCUG 35510</strain>
    </source>
</reference>
<proteinExistence type="predicted"/>
<accession>A0A3A5JRZ8</accession>
<comment type="caution">
    <text evidence="2">The sequence shown here is derived from an EMBL/GenBank/DDBJ whole genome shotgun (WGS) entry which is preliminary data.</text>
</comment>
<dbReference type="SUPFAM" id="SSF54427">
    <property type="entry name" value="NTF2-like"/>
    <property type="match status" value="1"/>
</dbReference>